<organism evidence="2 3">
    <name type="scientific">Hyalangium rubrum</name>
    <dbReference type="NCBI Taxonomy" id="3103134"/>
    <lineage>
        <taxon>Bacteria</taxon>
        <taxon>Pseudomonadati</taxon>
        <taxon>Myxococcota</taxon>
        <taxon>Myxococcia</taxon>
        <taxon>Myxococcales</taxon>
        <taxon>Cystobacterineae</taxon>
        <taxon>Archangiaceae</taxon>
        <taxon>Hyalangium</taxon>
    </lineage>
</organism>
<dbReference type="EMBL" id="JAXIVS010000033">
    <property type="protein sequence ID" value="MDY7233320.1"/>
    <property type="molecule type" value="Genomic_DNA"/>
</dbReference>
<dbReference type="NCBIfam" id="NF047593">
    <property type="entry name" value="IS66_ISAeme5_TnpA"/>
    <property type="match status" value="1"/>
</dbReference>
<evidence type="ECO:0000313" key="2">
    <source>
        <dbReference type="EMBL" id="MDY7233320.1"/>
    </source>
</evidence>
<evidence type="ECO:0008006" key="4">
    <source>
        <dbReference type="Google" id="ProtNLM"/>
    </source>
</evidence>
<comment type="caution">
    <text evidence="2">The sequence shown here is derived from an EMBL/GenBank/DDBJ whole genome shotgun (WGS) entry which is preliminary data.</text>
</comment>
<accession>A0ABU5HMI2</accession>
<proteinExistence type="predicted"/>
<name>A0ABU5HMI2_9BACT</name>
<dbReference type="Proteomes" id="UP001291309">
    <property type="component" value="Unassembled WGS sequence"/>
</dbReference>
<sequence>MADIEVWKKRVEDWRASGQSAGEYCKGQEFTAGTLYRWSSRLAEPAREEGAMPLVRLVGGPQPPAPQPAEAAARSVAVIIEVQGARVLVPAGAQVATVGVALEALGASRGSLAR</sequence>
<reference evidence="2 3" key="1">
    <citation type="submission" date="2023-12" db="EMBL/GenBank/DDBJ databases">
        <title>the genome sequence of Hyalangium sp. s54d21.</title>
        <authorList>
            <person name="Zhang X."/>
        </authorList>
    </citation>
    <scope>NUCLEOTIDE SEQUENCE [LARGE SCALE GENOMIC DNA]</scope>
    <source>
        <strain evidence="3">s54d21</strain>
        <strain evidence="2">S54d21</strain>
    </source>
</reference>
<evidence type="ECO:0000313" key="1">
    <source>
        <dbReference type="EMBL" id="MDY7224736.1"/>
    </source>
</evidence>
<dbReference type="EMBL" id="JAXIVS010000001">
    <property type="protein sequence ID" value="MDY7224736.1"/>
    <property type="molecule type" value="Genomic_DNA"/>
</dbReference>
<keyword evidence="3" id="KW-1185">Reference proteome</keyword>
<evidence type="ECO:0000313" key="3">
    <source>
        <dbReference type="Proteomes" id="UP001291309"/>
    </source>
</evidence>
<dbReference type="RefSeq" id="WP_321543470.1">
    <property type="nucleotide sequence ID" value="NZ_JAXIVS010000001.1"/>
</dbReference>
<protein>
    <recommendedName>
        <fullName evidence="4">Transposase</fullName>
    </recommendedName>
</protein>
<gene>
    <name evidence="1" type="ORF">SYV04_00010</name>
    <name evidence="2" type="ORF">SYV04_43435</name>
</gene>